<feature type="transmembrane region" description="Helical" evidence="1">
    <location>
        <begin position="10"/>
        <end position="26"/>
    </location>
</feature>
<sequence>MKNIGKIDKIIRYIIGIALLSLLFLVHSNIRFLGLIGLVPILTAAFGFCPLYALFGINTCSTKNKNFLYVIS</sequence>
<dbReference type="InterPro" id="IPR021309">
    <property type="entry name" value="YgaP-like_TM"/>
</dbReference>
<dbReference type="EMBL" id="CM001486">
    <property type="protein sequence ID" value="EIV99445.1"/>
    <property type="molecule type" value="Genomic_DNA"/>
</dbReference>
<protein>
    <recommendedName>
        <fullName evidence="2">Inner membrane protein YgaP-like transmembrane domain-containing protein</fullName>
    </recommendedName>
</protein>
<dbReference type="AlphaFoldDB" id="I9KRP0"/>
<dbReference type="Pfam" id="PF11127">
    <property type="entry name" value="YgaP-like_TM"/>
    <property type="match status" value="1"/>
</dbReference>
<evidence type="ECO:0000256" key="1">
    <source>
        <dbReference type="SAM" id="Phobius"/>
    </source>
</evidence>
<evidence type="ECO:0000259" key="2">
    <source>
        <dbReference type="Pfam" id="PF11127"/>
    </source>
</evidence>
<reference evidence="3 4" key="1">
    <citation type="submission" date="2012-02" db="EMBL/GenBank/DDBJ databases">
        <title>Improved High-Quality Draft sequence of Thermoanaerobacter siderophilus SR4.</title>
        <authorList>
            <consortium name="US DOE Joint Genome Institute"/>
            <person name="Lucas S."/>
            <person name="Han J."/>
            <person name="Lapidus A."/>
            <person name="Cheng J.-F."/>
            <person name="Goodwin L."/>
            <person name="Pitluck S."/>
            <person name="Peters L."/>
            <person name="Detter J.C."/>
            <person name="Han C."/>
            <person name="Tapia R."/>
            <person name="Land M."/>
            <person name="Hauser L."/>
            <person name="Kyrpides N."/>
            <person name="Ivanova N."/>
            <person name="Pagani I."/>
            <person name="Hemme C."/>
            <person name="Woyke T."/>
        </authorList>
    </citation>
    <scope>NUCLEOTIDE SEQUENCE [LARGE SCALE GENOMIC DNA]</scope>
    <source>
        <strain evidence="3 4">SR4</strain>
    </source>
</reference>
<keyword evidence="1" id="KW-0472">Membrane</keyword>
<proteinExistence type="predicted"/>
<accession>I9KRP0</accession>
<keyword evidence="1" id="KW-1133">Transmembrane helix</keyword>
<keyword evidence="4" id="KW-1185">Reference proteome</keyword>
<keyword evidence="1" id="KW-0812">Transmembrane</keyword>
<dbReference type="HOGENOM" id="CLU_176022_4_1_9"/>
<evidence type="ECO:0000313" key="3">
    <source>
        <dbReference type="EMBL" id="EIV99445.1"/>
    </source>
</evidence>
<name>I9KRP0_9THEO</name>
<feature type="domain" description="Inner membrane protein YgaP-like transmembrane" evidence="2">
    <location>
        <begin position="1"/>
        <end position="63"/>
    </location>
</feature>
<dbReference type="PATRIC" id="fig|880478.3.peg.1030"/>
<evidence type="ECO:0000313" key="4">
    <source>
        <dbReference type="Proteomes" id="UP000005110"/>
    </source>
</evidence>
<dbReference type="RefSeq" id="WP_006569384.1">
    <property type="nucleotide sequence ID" value="NZ_CM001486.1"/>
</dbReference>
<gene>
    <name evidence="3" type="ORF">ThesiDRAFT1_0421</name>
</gene>
<organism evidence="3 4">
    <name type="scientific">Thermoanaerobacter siderophilus SR4</name>
    <dbReference type="NCBI Taxonomy" id="880478"/>
    <lineage>
        <taxon>Bacteria</taxon>
        <taxon>Bacillati</taxon>
        <taxon>Bacillota</taxon>
        <taxon>Clostridia</taxon>
        <taxon>Thermoanaerobacterales</taxon>
        <taxon>Thermoanaerobacteraceae</taxon>
        <taxon>Thermoanaerobacter</taxon>
    </lineage>
</organism>
<dbReference type="Proteomes" id="UP000005110">
    <property type="component" value="Chromosome"/>
</dbReference>
<feature type="transmembrane region" description="Helical" evidence="1">
    <location>
        <begin position="32"/>
        <end position="55"/>
    </location>
</feature>